<evidence type="ECO:0000259" key="3">
    <source>
        <dbReference type="Pfam" id="PF06458"/>
    </source>
</evidence>
<dbReference type="Gene3D" id="3.10.20.320">
    <property type="entry name" value="Putative peptidoglycan bound protein (lpxtg motif)"/>
    <property type="match status" value="2"/>
</dbReference>
<feature type="region of interest" description="Disordered" evidence="2">
    <location>
        <begin position="13"/>
        <end position="69"/>
    </location>
</feature>
<evidence type="ECO:0000313" key="5">
    <source>
        <dbReference type="Proteomes" id="UP000327194"/>
    </source>
</evidence>
<evidence type="ECO:0000256" key="1">
    <source>
        <dbReference type="ARBA" id="ARBA00022737"/>
    </source>
</evidence>
<sequence length="282" mass="32573">MFNWMKKILLRTGHHYKHTKHRVHQPSKQTNNPTQSPSVPDNSFNQHPIHKSSTSETKRPFSKQSGAKKPSTVLMEFVDQAGNQLKPTEIISGSIGDPINFIVPQIKNYILVNIDGLTRKMSTSNQLIKFHYMPILGQPVSVYCFDFDTFRLLQTPIIVNGSFHHHFSLQAPVISNYDLHLSIGDLNGQFTEKPQNIILYYRRSNWKVVQSVNYLVKMKIPTSVYDSPQQNRKYDQILPAGSTWRVFTEIKTNQGDWLNLGGSQWVKKHQTIRVNNFDKRLN</sequence>
<accession>A0AAE6P057</accession>
<feature type="compositionally biased region" description="Polar residues" evidence="2">
    <location>
        <begin position="26"/>
        <end position="55"/>
    </location>
</feature>
<dbReference type="InterPro" id="IPR009459">
    <property type="entry name" value="MucBP_dom"/>
</dbReference>
<dbReference type="RefSeq" id="WP_010022801.1">
    <property type="nucleotide sequence ID" value="NZ_AZDS01000005.1"/>
</dbReference>
<protein>
    <recommendedName>
        <fullName evidence="3">MucBP domain-containing protein</fullName>
    </recommendedName>
</protein>
<dbReference type="AlphaFoldDB" id="A0AAE6P057"/>
<dbReference type="KEGG" id="lfv:LF543_02225"/>
<proteinExistence type="predicted"/>
<dbReference type="Pfam" id="PF06458">
    <property type="entry name" value="MucBP"/>
    <property type="match status" value="2"/>
</dbReference>
<reference evidence="4 5" key="1">
    <citation type="submission" date="2019-10" db="EMBL/GenBank/DDBJ databases">
        <title>Genome sequencing of Lactobacillus fructivorans.</title>
        <authorList>
            <person name="Kim K."/>
        </authorList>
    </citation>
    <scope>NUCLEOTIDE SEQUENCE [LARGE SCALE GENOMIC DNA]</scope>
    <source>
        <strain evidence="4 5">LF543</strain>
    </source>
</reference>
<feature type="compositionally biased region" description="Basic residues" evidence="2">
    <location>
        <begin position="13"/>
        <end position="25"/>
    </location>
</feature>
<dbReference type="EMBL" id="CP045562">
    <property type="protein sequence ID" value="QFX92454.1"/>
    <property type="molecule type" value="Genomic_DNA"/>
</dbReference>
<feature type="domain" description="MucBP" evidence="3">
    <location>
        <begin position="73"/>
        <end position="132"/>
    </location>
</feature>
<feature type="domain" description="MucBP" evidence="3">
    <location>
        <begin position="139"/>
        <end position="202"/>
    </location>
</feature>
<dbReference type="Proteomes" id="UP000327194">
    <property type="component" value="Chromosome"/>
</dbReference>
<evidence type="ECO:0000256" key="2">
    <source>
        <dbReference type="SAM" id="MobiDB-lite"/>
    </source>
</evidence>
<gene>
    <name evidence="4" type="ORF">LF543_02225</name>
</gene>
<evidence type="ECO:0000313" key="4">
    <source>
        <dbReference type="EMBL" id="QFX92454.1"/>
    </source>
</evidence>
<organism evidence="4 5">
    <name type="scientific">Fructilactobacillus fructivorans</name>
    <dbReference type="NCBI Taxonomy" id="1614"/>
    <lineage>
        <taxon>Bacteria</taxon>
        <taxon>Bacillati</taxon>
        <taxon>Bacillota</taxon>
        <taxon>Bacilli</taxon>
        <taxon>Lactobacillales</taxon>
        <taxon>Lactobacillaceae</taxon>
        <taxon>Fructilactobacillus</taxon>
    </lineage>
</organism>
<keyword evidence="1" id="KW-0677">Repeat</keyword>
<name>A0AAE6P057_9LACO</name>